<reference evidence="2 6" key="3">
    <citation type="submission" date="2020-01" db="EMBL/GenBank/DDBJ databases">
        <title>Genome sequence of a 1,3-propanediol producer, Clostridium butyricum S3.</title>
        <authorList>
            <person name="Zhou J."/>
        </authorList>
    </citation>
    <scope>NUCLEOTIDE SEQUENCE [LARGE SCALE GENOMIC DNA]</scope>
    <source>
        <strain evidence="2 6">S3</strain>
    </source>
</reference>
<evidence type="ECO:0000313" key="3">
    <source>
        <dbReference type="EMBL" id="PPV15829.1"/>
    </source>
</evidence>
<evidence type="ECO:0000313" key="1">
    <source>
        <dbReference type="EMBL" id="GEQ23102.1"/>
    </source>
</evidence>
<gene>
    <name evidence="3" type="ORF">AWN73_01695</name>
    <name evidence="1" type="ORF">CBU02nite_36080</name>
    <name evidence="2" type="ORF">GND98_003650</name>
</gene>
<dbReference type="Proteomes" id="UP000474042">
    <property type="component" value="Unassembled WGS sequence"/>
</dbReference>
<dbReference type="EMBL" id="WOFV02000006">
    <property type="protein sequence ID" value="NAS16992.1"/>
    <property type="molecule type" value="Genomic_DNA"/>
</dbReference>
<evidence type="ECO:0000313" key="6">
    <source>
        <dbReference type="Proteomes" id="UP000474042"/>
    </source>
</evidence>
<dbReference type="EMBL" id="LRDH01000096">
    <property type="protein sequence ID" value="PPV15829.1"/>
    <property type="molecule type" value="Genomic_DNA"/>
</dbReference>
<dbReference type="EMBL" id="BKBC01000077">
    <property type="protein sequence ID" value="GEQ23102.1"/>
    <property type="molecule type" value="Genomic_DNA"/>
</dbReference>
<dbReference type="KEGG" id="cbut:ATN24_11720"/>
<name>A0A0A6PSD7_CLOBU</name>
<reference evidence="1 5" key="2">
    <citation type="submission" date="2019-07" db="EMBL/GenBank/DDBJ databases">
        <title>Whole genome shotgun sequence of Clostridium butyricum NBRC 3858.</title>
        <authorList>
            <person name="Hosoyama A."/>
            <person name="Uohara A."/>
            <person name="Ohji S."/>
            <person name="Ichikawa N."/>
        </authorList>
    </citation>
    <scope>NUCLEOTIDE SEQUENCE [LARGE SCALE GENOMIC DNA]</scope>
    <source>
        <strain evidence="1 5">NBRC 3858</strain>
    </source>
</reference>
<dbReference type="RefSeq" id="WP_002580500.1">
    <property type="nucleotide sequence ID" value="NZ_BKBB01000008.1"/>
</dbReference>
<proteinExistence type="predicted"/>
<sequence length="114" mass="13138">MKKVFQVKDLIFYEEDFLEDIKDFEDIIEIIQELSPSLSYEMIEVAGDNGCCDKTKKNLLVEIIGYIDENDEFITKEERDAMGSLADGKNFDLFVITIHKCTACGKWVISLLEE</sequence>
<organism evidence="3 4">
    <name type="scientific">Clostridium butyricum</name>
    <dbReference type="NCBI Taxonomy" id="1492"/>
    <lineage>
        <taxon>Bacteria</taxon>
        <taxon>Bacillati</taxon>
        <taxon>Bacillota</taxon>
        <taxon>Clostridia</taxon>
        <taxon>Eubacteriales</taxon>
        <taxon>Clostridiaceae</taxon>
        <taxon>Clostridium</taxon>
    </lineage>
</organism>
<accession>A0A0A6PSD7</accession>
<dbReference type="OrthoDB" id="1922292at2"/>
<dbReference type="Proteomes" id="UP000321089">
    <property type="component" value="Unassembled WGS sequence"/>
</dbReference>
<comment type="caution">
    <text evidence="3">The sequence shown here is derived from an EMBL/GenBank/DDBJ whole genome shotgun (WGS) entry which is preliminary data.</text>
</comment>
<evidence type="ECO:0000313" key="4">
    <source>
        <dbReference type="Proteomes" id="UP000238081"/>
    </source>
</evidence>
<protein>
    <recommendedName>
        <fullName evidence="7">DUF3785 domain-containing protein</fullName>
    </recommendedName>
</protein>
<evidence type="ECO:0000313" key="5">
    <source>
        <dbReference type="Proteomes" id="UP000321089"/>
    </source>
</evidence>
<dbReference type="AlphaFoldDB" id="A0A0A6PSD7"/>
<evidence type="ECO:0008006" key="7">
    <source>
        <dbReference type="Google" id="ProtNLM"/>
    </source>
</evidence>
<reference evidence="3 4" key="1">
    <citation type="submission" date="2016-01" db="EMBL/GenBank/DDBJ databases">
        <title>Characterization of the Clostridium difficile lineages that are prevalent in Hong Kong and China.</title>
        <authorList>
            <person name="Kwok J.S.-L."/>
            <person name="Lam W.-Y."/>
            <person name="Ip M."/>
            <person name="Chan T.-F."/>
            <person name="Hawkey P.M."/>
            <person name="Tsui S.K.-W."/>
        </authorList>
    </citation>
    <scope>NUCLEOTIDE SEQUENCE [LARGE SCALE GENOMIC DNA]</scope>
    <source>
        <strain evidence="3 4">300064</strain>
    </source>
</reference>
<evidence type="ECO:0000313" key="2">
    <source>
        <dbReference type="EMBL" id="NAS16992.1"/>
    </source>
</evidence>
<dbReference type="Proteomes" id="UP000238081">
    <property type="component" value="Unassembled WGS sequence"/>
</dbReference>